<dbReference type="SUPFAM" id="SSF56436">
    <property type="entry name" value="C-type lectin-like"/>
    <property type="match status" value="1"/>
</dbReference>
<dbReference type="InterPro" id="IPR018378">
    <property type="entry name" value="C-type_lectin_CS"/>
</dbReference>
<keyword evidence="1" id="KW-1015">Disulfide bond</keyword>
<evidence type="ECO:0000256" key="2">
    <source>
        <dbReference type="SAM" id="Coils"/>
    </source>
</evidence>
<keyword evidence="2" id="KW-0175">Coiled coil</keyword>
<comment type="caution">
    <text evidence="6">The sequence shown here is derived from an EMBL/GenBank/DDBJ whole genome shotgun (WGS) entry which is preliminary data.</text>
</comment>
<feature type="compositionally biased region" description="Low complexity" evidence="3">
    <location>
        <begin position="88"/>
        <end position="103"/>
    </location>
</feature>
<feature type="signal peptide" evidence="4">
    <location>
        <begin position="1"/>
        <end position="20"/>
    </location>
</feature>
<dbReference type="EMBL" id="JBJQND010000019">
    <property type="protein sequence ID" value="KAL3831502.1"/>
    <property type="molecule type" value="Genomic_DNA"/>
</dbReference>
<feature type="chain" id="PRO_5044756837" description="C-type lectin domain-containing protein" evidence="4">
    <location>
        <begin position="21"/>
        <end position="394"/>
    </location>
</feature>
<dbReference type="InterPro" id="IPR016187">
    <property type="entry name" value="CTDL_fold"/>
</dbReference>
<feature type="domain" description="C-type lectin" evidence="5">
    <location>
        <begin position="266"/>
        <end position="391"/>
    </location>
</feature>
<dbReference type="PROSITE" id="PS00615">
    <property type="entry name" value="C_TYPE_LECTIN_1"/>
    <property type="match status" value="1"/>
</dbReference>
<dbReference type="AlphaFoldDB" id="A0ABD3T569"/>
<accession>A0ABD3T569</accession>
<dbReference type="CDD" id="cd00037">
    <property type="entry name" value="CLECT"/>
    <property type="match status" value="1"/>
</dbReference>
<reference evidence="6 7" key="1">
    <citation type="submission" date="2024-11" db="EMBL/GenBank/DDBJ databases">
        <title>Chromosome-level genome assembly of the freshwater bivalve Anodonta woodiana.</title>
        <authorList>
            <person name="Chen X."/>
        </authorList>
    </citation>
    <scope>NUCLEOTIDE SEQUENCE [LARGE SCALE GENOMIC DNA]</scope>
    <source>
        <strain evidence="6">MN2024</strain>
        <tissue evidence="6">Gills</tissue>
    </source>
</reference>
<evidence type="ECO:0000256" key="4">
    <source>
        <dbReference type="SAM" id="SignalP"/>
    </source>
</evidence>
<feature type="region of interest" description="Disordered" evidence="3">
    <location>
        <begin position="77"/>
        <end position="103"/>
    </location>
</feature>
<dbReference type="Gene3D" id="3.10.100.10">
    <property type="entry name" value="Mannose-Binding Protein A, subunit A"/>
    <property type="match status" value="1"/>
</dbReference>
<sequence length="394" mass="45564">MGHLTRWYATAILVCGTVAALDDPYIHLTKRLNNIERNVNANFEIIRTEMTVMFEIMNRINSSVFELKEMFLNNMKHDANDKPTEPVSVNASTRSSMSSRLPSSELSLQTHLMSIRNGFGAEKRERIKLTNDVDRILLSLKEHNSSAHTKQRNVDRNLTDVVRTLAELKEENRISLTKMQEKLEAKQTSLEDNVRQLTDAKLRIVERNLTDVVRTLAELKEENRKSLTKMQEKLEAKQTSVEDTVRQLIEDAATKKRTCPAKFEKHGNSCYFAVPIEETWLNAKLICHLLDADLLKMDDKNEENVVAGVIKRSKVRSYPHFWIDGTDVMIEGTFQWLRANGQPEKLGYNGWNKGEPNGYTIENCLMIYNTNERLMQWNDKRCDDRIPFVCEKEL</sequence>
<evidence type="ECO:0000259" key="5">
    <source>
        <dbReference type="PROSITE" id="PS50041"/>
    </source>
</evidence>
<protein>
    <recommendedName>
        <fullName evidence="5">C-type lectin domain-containing protein</fullName>
    </recommendedName>
</protein>
<dbReference type="InterPro" id="IPR016186">
    <property type="entry name" value="C-type_lectin-like/link_sf"/>
</dbReference>
<evidence type="ECO:0000256" key="3">
    <source>
        <dbReference type="SAM" id="MobiDB-lite"/>
    </source>
</evidence>
<dbReference type="Pfam" id="PF00059">
    <property type="entry name" value="Lectin_C"/>
    <property type="match status" value="1"/>
</dbReference>
<dbReference type="InterPro" id="IPR001304">
    <property type="entry name" value="C-type_lectin-like"/>
</dbReference>
<evidence type="ECO:0000256" key="1">
    <source>
        <dbReference type="ARBA" id="ARBA00023157"/>
    </source>
</evidence>
<proteinExistence type="predicted"/>
<name>A0ABD3T569_SINWO</name>
<evidence type="ECO:0000313" key="7">
    <source>
        <dbReference type="Proteomes" id="UP001634394"/>
    </source>
</evidence>
<keyword evidence="7" id="KW-1185">Reference proteome</keyword>
<dbReference type="PANTHER" id="PTHR22803">
    <property type="entry name" value="MANNOSE, PHOSPHOLIPASE, LECTIN RECEPTOR RELATED"/>
    <property type="match status" value="1"/>
</dbReference>
<gene>
    <name evidence="6" type="ORF">ACJMK2_023243</name>
</gene>
<dbReference type="Proteomes" id="UP001634394">
    <property type="component" value="Unassembled WGS sequence"/>
</dbReference>
<feature type="coiled-coil region" evidence="2">
    <location>
        <begin position="180"/>
        <end position="247"/>
    </location>
</feature>
<dbReference type="SMART" id="SM00034">
    <property type="entry name" value="CLECT"/>
    <property type="match status" value="1"/>
</dbReference>
<evidence type="ECO:0000313" key="6">
    <source>
        <dbReference type="EMBL" id="KAL3831502.1"/>
    </source>
</evidence>
<dbReference type="PROSITE" id="PS50041">
    <property type="entry name" value="C_TYPE_LECTIN_2"/>
    <property type="match status" value="1"/>
</dbReference>
<keyword evidence="4" id="KW-0732">Signal</keyword>
<dbReference type="InterPro" id="IPR050111">
    <property type="entry name" value="C-type_lectin/snaclec_domain"/>
</dbReference>
<organism evidence="6 7">
    <name type="scientific">Sinanodonta woodiana</name>
    <name type="common">Chinese pond mussel</name>
    <name type="synonym">Anodonta woodiana</name>
    <dbReference type="NCBI Taxonomy" id="1069815"/>
    <lineage>
        <taxon>Eukaryota</taxon>
        <taxon>Metazoa</taxon>
        <taxon>Spiralia</taxon>
        <taxon>Lophotrochozoa</taxon>
        <taxon>Mollusca</taxon>
        <taxon>Bivalvia</taxon>
        <taxon>Autobranchia</taxon>
        <taxon>Heteroconchia</taxon>
        <taxon>Palaeoheterodonta</taxon>
        <taxon>Unionida</taxon>
        <taxon>Unionoidea</taxon>
        <taxon>Unionidae</taxon>
        <taxon>Unioninae</taxon>
        <taxon>Sinanodonta</taxon>
    </lineage>
</organism>